<gene>
    <name evidence="4" type="ORF">CCAM_LOCUS9066</name>
</gene>
<dbReference type="EMBL" id="OOIL02000592">
    <property type="protein sequence ID" value="VFQ67290.1"/>
    <property type="molecule type" value="Genomic_DNA"/>
</dbReference>
<evidence type="ECO:0000256" key="1">
    <source>
        <dbReference type="ARBA" id="ARBA00006568"/>
    </source>
</evidence>
<protein>
    <recommendedName>
        <fullName evidence="3">Jacalin-type lectin domain-containing protein</fullName>
    </recommendedName>
</protein>
<keyword evidence="5" id="KW-1185">Reference proteome</keyword>
<dbReference type="PROSITE" id="PS51752">
    <property type="entry name" value="JACALIN_LECTIN"/>
    <property type="match status" value="1"/>
</dbReference>
<comment type="similarity">
    <text evidence="1">Belongs to the jacalin lectin family.</text>
</comment>
<keyword evidence="2" id="KW-0430">Lectin</keyword>
<sequence>MPSLLLPSIVKPNKSLPPRSSVVMVATQIDIDWPEEKLMMISGTTGSGRYYIVTADGPKDICLITSLAFHTNKRKYGPYGNGQGT</sequence>
<dbReference type="Gene3D" id="2.100.10.30">
    <property type="entry name" value="Jacalin-like lectin domain"/>
    <property type="match status" value="1"/>
</dbReference>
<dbReference type="SUPFAM" id="SSF51101">
    <property type="entry name" value="Mannose-binding lectins"/>
    <property type="match status" value="1"/>
</dbReference>
<dbReference type="InterPro" id="IPR036404">
    <property type="entry name" value="Jacalin-like_lectin_dom_sf"/>
</dbReference>
<dbReference type="Proteomes" id="UP000595140">
    <property type="component" value="Unassembled WGS sequence"/>
</dbReference>
<dbReference type="Pfam" id="PF01419">
    <property type="entry name" value="Jacalin"/>
    <property type="match status" value="1"/>
</dbReference>
<reference evidence="4 5" key="1">
    <citation type="submission" date="2018-04" db="EMBL/GenBank/DDBJ databases">
        <authorList>
            <person name="Vogel A."/>
        </authorList>
    </citation>
    <scope>NUCLEOTIDE SEQUENCE [LARGE SCALE GENOMIC DNA]</scope>
</reference>
<dbReference type="GO" id="GO:0030246">
    <property type="term" value="F:carbohydrate binding"/>
    <property type="evidence" value="ECO:0007669"/>
    <property type="project" value="UniProtKB-KW"/>
</dbReference>
<evidence type="ECO:0000313" key="5">
    <source>
        <dbReference type="Proteomes" id="UP000595140"/>
    </source>
</evidence>
<dbReference type="InterPro" id="IPR001229">
    <property type="entry name" value="Jacalin-like_lectin_dom"/>
</dbReference>
<name>A0A484KPN0_9ASTE</name>
<feature type="domain" description="Jacalin-type lectin" evidence="3">
    <location>
        <begin position="1"/>
        <end position="85"/>
    </location>
</feature>
<evidence type="ECO:0000259" key="3">
    <source>
        <dbReference type="PROSITE" id="PS51752"/>
    </source>
</evidence>
<dbReference type="AlphaFoldDB" id="A0A484KPN0"/>
<accession>A0A484KPN0</accession>
<dbReference type="OrthoDB" id="4325201at2759"/>
<evidence type="ECO:0000313" key="4">
    <source>
        <dbReference type="EMBL" id="VFQ67290.1"/>
    </source>
</evidence>
<evidence type="ECO:0000256" key="2">
    <source>
        <dbReference type="ARBA" id="ARBA00022734"/>
    </source>
</evidence>
<organism evidence="4 5">
    <name type="scientific">Cuscuta campestris</name>
    <dbReference type="NCBI Taxonomy" id="132261"/>
    <lineage>
        <taxon>Eukaryota</taxon>
        <taxon>Viridiplantae</taxon>
        <taxon>Streptophyta</taxon>
        <taxon>Embryophyta</taxon>
        <taxon>Tracheophyta</taxon>
        <taxon>Spermatophyta</taxon>
        <taxon>Magnoliopsida</taxon>
        <taxon>eudicotyledons</taxon>
        <taxon>Gunneridae</taxon>
        <taxon>Pentapetalae</taxon>
        <taxon>asterids</taxon>
        <taxon>lamiids</taxon>
        <taxon>Solanales</taxon>
        <taxon>Convolvulaceae</taxon>
        <taxon>Cuscuteae</taxon>
        <taxon>Cuscuta</taxon>
        <taxon>Cuscuta subgen. Grammica</taxon>
        <taxon>Cuscuta sect. Cleistogrammica</taxon>
    </lineage>
</organism>
<proteinExistence type="inferred from homology"/>